<evidence type="ECO:0000313" key="1">
    <source>
        <dbReference type="EMBL" id="BCU54482.1"/>
    </source>
</evidence>
<dbReference type="AlphaFoldDB" id="A0AA86IU92"/>
<protein>
    <recommendedName>
        <fullName evidence="3">Lipoprotein</fullName>
    </recommendedName>
</protein>
<dbReference type="PROSITE" id="PS51257">
    <property type="entry name" value="PROKAR_LIPOPROTEIN"/>
    <property type="match status" value="1"/>
</dbReference>
<reference evidence="1" key="1">
    <citation type="submission" date="2021-04" db="EMBL/GenBank/DDBJ databases">
        <title>Difference and commonality of drug resistance evolution in various bacteria. and drug sensitivity profiles.</title>
        <authorList>
            <person name="Maeda T."/>
            <person name="Shibai A."/>
            <person name="Kawada K."/>
            <person name="Kotani H."/>
            <person name="Tarusawa Y."/>
            <person name="Tanabe K."/>
            <person name="Furusawa C."/>
        </authorList>
    </citation>
    <scope>NUCLEOTIDE SEQUENCE</scope>
    <source>
        <strain evidence="1">JCM 8580</strain>
    </source>
</reference>
<dbReference type="Proteomes" id="UP000682928">
    <property type="component" value="Chromosome"/>
</dbReference>
<sequence>MKSLLLLFPFMLSACCWEHQIALHPGDASINRSSICISSSGGKNLSGYALDARTLDNHYAERDLVVSETVNARTPYCFKLNLDSYMEYTLYYELDDVNYTVQFITDNSPIVYTKAYSN</sequence>
<evidence type="ECO:0008006" key="3">
    <source>
        <dbReference type="Google" id="ProtNLM"/>
    </source>
</evidence>
<name>A0AA86IU92_9ENTR</name>
<dbReference type="RefSeq" id="WP_140419626.1">
    <property type="nucleotide sequence ID" value="NZ_AP024590.1"/>
</dbReference>
<organism evidence="1 2">
    <name type="scientific">Enterobacter kobei</name>
    <dbReference type="NCBI Taxonomy" id="208224"/>
    <lineage>
        <taxon>Bacteria</taxon>
        <taxon>Pseudomonadati</taxon>
        <taxon>Pseudomonadota</taxon>
        <taxon>Gammaproteobacteria</taxon>
        <taxon>Enterobacterales</taxon>
        <taxon>Enterobacteriaceae</taxon>
        <taxon>Enterobacter</taxon>
        <taxon>Enterobacter cloacae complex</taxon>
    </lineage>
</organism>
<evidence type="ECO:0000313" key="2">
    <source>
        <dbReference type="Proteomes" id="UP000682928"/>
    </source>
</evidence>
<accession>A0AA86IU92</accession>
<dbReference type="EMBL" id="AP024590">
    <property type="protein sequence ID" value="BCU54482.1"/>
    <property type="molecule type" value="Genomic_DNA"/>
</dbReference>
<gene>
    <name evidence="1" type="ORF">ENKO_10760</name>
</gene>
<proteinExistence type="predicted"/>